<dbReference type="RefSeq" id="WP_118766958.1">
    <property type="nucleotide sequence ID" value="NZ_QWKP01000181.1"/>
</dbReference>
<organism evidence="1 2">
    <name type="scientific">Cellulomonas rhizosphaerae</name>
    <dbReference type="NCBI Taxonomy" id="2293719"/>
    <lineage>
        <taxon>Bacteria</taxon>
        <taxon>Bacillati</taxon>
        <taxon>Actinomycetota</taxon>
        <taxon>Actinomycetes</taxon>
        <taxon>Micrococcales</taxon>
        <taxon>Cellulomonadaceae</taxon>
        <taxon>Cellulomonas</taxon>
    </lineage>
</organism>
<reference evidence="1 2" key="1">
    <citation type="submission" date="2018-08" db="EMBL/GenBank/DDBJ databases">
        <title>Cellulomonas rhizosphaerae sp. nov., a novel actinomycete isolated from soil.</title>
        <authorList>
            <person name="Tian Y."/>
        </authorList>
    </citation>
    <scope>NUCLEOTIDE SEQUENCE [LARGE SCALE GENOMIC DNA]</scope>
    <source>
        <strain evidence="1 2">NEAU-TCZ24</strain>
    </source>
</reference>
<name>A0A413RM52_9CELL</name>
<dbReference type="EMBL" id="QWKP01000181">
    <property type="protein sequence ID" value="RHA41649.1"/>
    <property type="molecule type" value="Genomic_DNA"/>
</dbReference>
<proteinExistence type="predicted"/>
<evidence type="ECO:0000313" key="2">
    <source>
        <dbReference type="Proteomes" id="UP000283374"/>
    </source>
</evidence>
<dbReference type="AlphaFoldDB" id="A0A413RM52"/>
<accession>A0A413RM52</accession>
<dbReference type="OrthoDB" id="3254844at2"/>
<keyword evidence="2" id="KW-1185">Reference proteome</keyword>
<evidence type="ECO:0008006" key="3">
    <source>
        <dbReference type="Google" id="ProtNLM"/>
    </source>
</evidence>
<evidence type="ECO:0000313" key="1">
    <source>
        <dbReference type="EMBL" id="RHA41649.1"/>
    </source>
</evidence>
<comment type="caution">
    <text evidence="1">The sequence shown here is derived from an EMBL/GenBank/DDBJ whole genome shotgun (WGS) entry which is preliminary data.</text>
</comment>
<dbReference type="Proteomes" id="UP000283374">
    <property type="component" value="Unassembled WGS sequence"/>
</dbReference>
<gene>
    <name evidence="1" type="ORF">D1825_08260</name>
</gene>
<protein>
    <recommendedName>
        <fullName evidence="3">AbiEi antitoxin C-terminal domain-containing protein</fullName>
    </recommendedName>
</protein>
<sequence>MTLAAYRPRPAVVPPLVVHRSAVPASAWHGQLRDGALRLVWGDVAVAADVVSTPELRALALAELVPARAVVGRGSALWVHAGRPEPERVEVLVGRRGRHTAPHPRRVSAEAELAPEDVVRVAGVRVTSVQRTGTDLARWLPSRDAVPLVAALVPLGFDPERALTDLGGLRGQRHVRTAQHTLALVGR</sequence>